<evidence type="ECO:0000313" key="3">
    <source>
        <dbReference type="Proteomes" id="UP000499080"/>
    </source>
</evidence>
<dbReference type="EMBL" id="BGPR01084716">
    <property type="protein sequence ID" value="GBL96546.1"/>
    <property type="molecule type" value="Genomic_DNA"/>
</dbReference>
<dbReference type="Proteomes" id="UP000499080">
    <property type="component" value="Unassembled WGS sequence"/>
</dbReference>
<dbReference type="AlphaFoldDB" id="A0A4Y2BYY5"/>
<sequence length="98" mass="11093">MMDRSILYFKTDSIKQCSDHIKRILLCTFEYVGSGLEVSDNIVRSPKIPQIISGNFFSHAMGHRTEQVPQREVLIKTPPKGTGFESNTHDGPAYPKRV</sequence>
<comment type="caution">
    <text evidence="2">The sequence shown here is derived from an EMBL/GenBank/DDBJ whole genome shotgun (WGS) entry which is preliminary data.</text>
</comment>
<proteinExistence type="predicted"/>
<organism evidence="2 3">
    <name type="scientific">Araneus ventricosus</name>
    <name type="common">Orbweaver spider</name>
    <name type="synonym">Epeira ventricosa</name>
    <dbReference type="NCBI Taxonomy" id="182803"/>
    <lineage>
        <taxon>Eukaryota</taxon>
        <taxon>Metazoa</taxon>
        <taxon>Ecdysozoa</taxon>
        <taxon>Arthropoda</taxon>
        <taxon>Chelicerata</taxon>
        <taxon>Arachnida</taxon>
        <taxon>Araneae</taxon>
        <taxon>Araneomorphae</taxon>
        <taxon>Entelegynae</taxon>
        <taxon>Araneoidea</taxon>
        <taxon>Araneidae</taxon>
        <taxon>Araneus</taxon>
    </lineage>
</organism>
<evidence type="ECO:0000313" key="2">
    <source>
        <dbReference type="EMBL" id="GBL96546.1"/>
    </source>
</evidence>
<feature type="region of interest" description="Disordered" evidence="1">
    <location>
        <begin position="77"/>
        <end position="98"/>
    </location>
</feature>
<name>A0A4Y2BYY5_ARAVE</name>
<keyword evidence="3" id="KW-1185">Reference proteome</keyword>
<protein>
    <submittedName>
        <fullName evidence="2">Uncharacterized protein</fullName>
    </submittedName>
</protein>
<accession>A0A4Y2BYY5</accession>
<gene>
    <name evidence="2" type="ORF">AVEN_235038_1</name>
</gene>
<evidence type="ECO:0000256" key="1">
    <source>
        <dbReference type="SAM" id="MobiDB-lite"/>
    </source>
</evidence>
<reference evidence="2 3" key="1">
    <citation type="journal article" date="2019" name="Sci. Rep.">
        <title>Orb-weaving spider Araneus ventricosus genome elucidates the spidroin gene catalogue.</title>
        <authorList>
            <person name="Kono N."/>
            <person name="Nakamura H."/>
            <person name="Ohtoshi R."/>
            <person name="Moran D.A.P."/>
            <person name="Shinohara A."/>
            <person name="Yoshida Y."/>
            <person name="Fujiwara M."/>
            <person name="Mori M."/>
            <person name="Tomita M."/>
            <person name="Arakawa K."/>
        </authorList>
    </citation>
    <scope>NUCLEOTIDE SEQUENCE [LARGE SCALE GENOMIC DNA]</scope>
</reference>